<comment type="caution">
    <text evidence="1">The sequence shown here is derived from an EMBL/GenBank/DDBJ whole genome shotgun (WGS) entry which is preliminary data.</text>
</comment>
<dbReference type="EMBL" id="WOCA01000003">
    <property type="protein sequence ID" value="MUK87773.1"/>
    <property type="molecule type" value="Genomic_DNA"/>
</dbReference>
<reference evidence="1 2" key="1">
    <citation type="submission" date="2019-11" db="EMBL/GenBank/DDBJ databases">
        <authorList>
            <person name="Li X."/>
        </authorList>
    </citation>
    <scope>NUCLEOTIDE SEQUENCE [LARGE SCALE GENOMIC DNA]</scope>
    <source>
        <strain evidence="1 2">L9</strain>
    </source>
</reference>
<dbReference type="RefSeq" id="WP_196493729.1">
    <property type="nucleotide sequence ID" value="NZ_WOCA01000003.1"/>
</dbReference>
<sequence>MVLNVKEYLNVFESPAYPFSRQYTFYLEGMLTNDFNTLKENQQFELLERTNFGQYQFYDGHQFDVVSLNLTSDSDTYTITSSSLDKNGESFWHQLKNPFGD</sequence>
<name>A0A6N8FE20_9BACI</name>
<keyword evidence="2" id="KW-1185">Reference proteome</keyword>
<accession>A0A6N8FE20</accession>
<protein>
    <submittedName>
        <fullName evidence="1">Uncharacterized protein</fullName>
    </submittedName>
</protein>
<proteinExistence type="predicted"/>
<dbReference type="AlphaFoldDB" id="A0A6N8FE20"/>
<organism evidence="1 2">
    <name type="scientific">Ornithinibacillus caprae</name>
    <dbReference type="NCBI Taxonomy" id="2678566"/>
    <lineage>
        <taxon>Bacteria</taxon>
        <taxon>Bacillati</taxon>
        <taxon>Bacillota</taxon>
        <taxon>Bacilli</taxon>
        <taxon>Bacillales</taxon>
        <taxon>Bacillaceae</taxon>
        <taxon>Ornithinibacillus</taxon>
    </lineage>
</organism>
<dbReference type="Proteomes" id="UP000469125">
    <property type="component" value="Unassembled WGS sequence"/>
</dbReference>
<evidence type="ECO:0000313" key="1">
    <source>
        <dbReference type="EMBL" id="MUK87773.1"/>
    </source>
</evidence>
<evidence type="ECO:0000313" key="2">
    <source>
        <dbReference type="Proteomes" id="UP000469125"/>
    </source>
</evidence>
<gene>
    <name evidence="1" type="ORF">GMD78_05070</name>
</gene>